<dbReference type="AlphaFoldDB" id="A0A2Z5FU52"/>
<evidence type="ECO:0000313" key="2">
    <source>
        <dbReference type="Proteomes" id="UP000253606"/>
    </source>
</evidence>
<organism evidence="1 2">
    <name type="scientific">Acidisarcina polymorpha</name>
    <dbReference type="NCBI Taxonomy" id="2211140"/>
    <lineage>
        <taxon>Bacteria</taxon>
        <taxon>Pseudomonadati</taxon>
        <taxon>Acidobacteriota</taxon>
        <taxon>Terriglobia</taxon>
        <taxon>Terriglobales</taxon>
        <taxon>Acidobacteriaceae</taxon>
        <taxon>Acidisarcina</taxon>
    </lineage>
</organism>
<evidence type="ECO:0000313" key="1">
    <source>
        <dbReference type="EMBL" id="AXC10027.1"/>
    </source>
</evidence>
<protein>
    <submittedName>
        <fullName evidence="1">Uncharacterized protein</fullName>
    </submittedName>
</protein>
<gene>
    <name evidence="1" type="ORF">ACPOL_0660</name>
</gene>
<dbReference type="KEGG" id="abas:ACPOL_0660"/>
<reference evidence="1 2" key="1">
    <citation type="journal article" date="2018" name="Front. Microbiol.">
        <title>Hydrolytic Capabilities as a Key to Environmental Success: Chitinolytic and Cellulolytic Acidobacteria From Acidic Sub-arctic Soils and Boreal Peatlands.</title>
        <authorList>
            <person name="Belova S.E."/>
            <person name="Ravin N.V."/>
            <person name="Pankratov T.A."/>
            <person name="Rakitin A.L."/>
            <person name="Ivanova A.A."/>
            <person name="Beletsky A.V."/>
            <person name="Mardanov A.V."/>
            <person name="Sinninghe Damste J.S."/>
            <person name="Dedysh S.N."/>
        </authorList>
    </citation>
    <scope>NUCLEOTIDE SEQUENCE [LARGE SCALE GENOMIC DNA]</scope>
    <source>
        <strain evidence="1 2">SBC82</strain>
    </source>
</reference>
<sequence length="50" mass="5706">MFHEDFSKGNCNNRLVVDHSNQRALEWDSTVSPQNMAVGLWRAVRMGGDE</sequence>
<proteinExistence type="predicted"/>
<keyword evidence="2" id="KW-1185">Reference proteome</keyword>
<dbReference type="Proteomes" id="UP000253606">
    <property type="component" value="Chromosome"/>
</dbReference>
<name>A0A2Z5FU52_9BACT</name>
<dbReference type="EMBL" id="CP030840">
    <property type="protein sequence ID" value="AXC10027.1"/>
    <property type="molecule type" value="Genomic_DNA"/>
</dbReference>
<accession>A0A2Z5FU52</accession>